<dbReference type="InterPro" id="IPR000150">
    <property type="entry name" value="Cof"/>
</dbReference>
<dbReference type="PANTHER" id="PTHR10000:SF8">
    <property type="entry name" value="HAD SUPERFAMILY HYDROLASE-LIKE, TYPE 3"/>
    <property type="match status" value="1"/>
</dbReference>
<dbReference type="PANTHER" id="PTHR10000">
    <property type="entry name" value="PHOSPHOSERINE PHOSPHATASE"/>
    <property type="match status" value="1"/>
</dbReference>
<comment type="caution">
    <text evidence="1">The sequence shown here is derived from an EMBL/GenBank/DDBJ whole genome shotgun (WGS) entry which is preliminary data.</text>
</comment>
<dbReference type="GO" id="GO:0016787">
    <property type="term" value="F:hydrolase activity"/>
    <property type="evidence" value="ECO:0007669"/>
    <property type="project" value="UniProtKB-KW"/>
</dbReference>
<protein>
    <submittedName>
        <fullName evidence="1">HAD family hydrolase</fullName>
    </submittedName>
</protein>
<dbReference type="EMBL" id="JAHUZB010000003">
    <property type="protein sequence ID" value="MBV7390965.1"/>
    <property type="molecule type" value="Genomic_DNA"/>
</dbReference>
<name>A0ABS6TDG6_9ENTE</name>
<dbReference type="NCBIfam" id="TIGR00099">
    <property type="entry name" value="Cof-subfamily"/>
    <property type="match status" value="1"/>
</dbReference>
<accession>A0ABS6TDG6</accession>
<dbReference type="CDD" id="cd07516">
    <property type="entry name" value="HAD_Pase"/>
    <property type="match status" value="1"/>
</dbReference>
<dbReference type="SFLD" id="SFLDS00003">
    <property type="entry name" value="Haloacid_Dehalogenase"/>
    <property type="match status" value="1"/>
</dbReference>
<evidence type="ECO:0000313" key="2">
    <source>
        <dbReference type="Proteomes" id="UP000774130"/>
    </source>
</evidence>
<dbReference type="PROSITE" id="PS01229">
    <property type="entry name" value="COF_2"/>
    <property type="match status" value="1"/>
</dbReference>
<dbReference type="Pfam" id="PF08282">
    <property type="entry name" value="Hydrolase_3"/>
    <property type="match status" value="1"/>
</dbReference>
<dbReference type="Proteomes" id="UP000774130">
    <property type="component" value="Unassembled WGS sequence"/>
</dbReference>
<dbReference type="SFLD" id="SFLDG01140">
    <property type="entry name" value="C2.B:_Phosphomannomutase_and_P"/>
    <property type="match status" value="1"/>
</dbReference>
<evidence type="ECO:0000313" key="1">
    <source>
        <dbReference type="EMBL" id="MBV7390965.1"/>
    </source>
</evidence>
<dbReference type="NCBIfam" id="TIGR01484">
    <property type="entry name" value="HAD-SF-IIB"/>
    <property type="match status" value="1"/>
</dbReference>
<keyword evidence="2" id="KW-1185">Reference proteome</keyword>
<organism evidence="1 2">
    <name type="scientific">Enterococcus alishanensis</name>
    <dbReference type="NCBI Taxonomy" id="1303817"/>
    <lineage>
        <taxon>Bacteria</taxon>
        <taxon>Bacillati</taxon>
        <taxon>Bacillota</taxon>
        <taxon>Bacilli</taxon>
        <taxon>Lactobacillales</taxon>
        <taxon>Enterococcaceae</taxon>
        <taxon>Enterococcus</taxon>
    </lineage>
</organism>
<keyword evidence="1" id="KW-0378">Hydrolase</keyword>
<gene>
    <name evidence="1" type="ORF">KUA55_09745</name>
</gene>
<proteinExistence type="predicted"/>
<dbReference type="InterPro" id="IPR006379">
    <property type="entry name" value="HAD-SF_hydro_IIB"/>
</dbReference>
<sequence>MEMAIKFIISDIDGTILDDQHQLDDQLIGKIKLLKERDIPFVLASARSPKGMWPLAQALEIQDQPIACYNGALIMKENETLFSHELVQPEVSILVDILKNIFPQVSINLYSGESWYVDKIDSWVEIEAEISGDQPIEGNIQLLLLKKNIPIHKLLLIEKPEIINEVFEYLSNLNFPESEFYLSKDNYLEVTNHKVSKQKALLELANYYQVNLLNTMAIGDNFNDIPMLTQAGMGVAMDNAPETVKKSANQITANNNQNGVSRALQKYILTPIQKFA</sequence>
<reference evidence="1 2" key="1">
    <citation type="submission" date="2021-06" db="EMBL/GenBank/DDBJ databases">
        <title>Enterococcus alishanensis sp. nov., a novel lactic acid bacterium isolated from fresh coffee beans.</title>
        <authorList>
            <person name="Chen Y.-S."/>
        </authorList>
    </citation>
    <scope>NUCLEOTIDE SEQUENCE [LARGE SCALE GENOMIC DNA]</scope>
    <source>
        <strain evidence="1 2">ALS3</strain>
    </source>
</reference>